<dbReference type="OrthoDB" id="9808002at2"/>
<dbReference type="PANTHER" id="PTHR43586">
    <property type="entry name" value="CYSTEINE DESULFURASE"/>
    <property type="match status" value="1"/>
</dbReference>
<dbReference type="InterPro" id="IPR027563">
    <property type="entry name" value="EgtE"/>
</dbReference>
<keyword evidence="2 3" id="KW-0663">Pyridoxal phosphate</keyword>
<dbReference type="GO" id="GO:1990411">
    <property type="term" value="F:hercynylcysteine sulfoxide lyase activity (ergothioneine-forming)"/>
    <property type="evidence" value="ECO:0007669"/>
    <property type="project" value="RHEA"/>
</dbReference>
<comment type="pathway">
    <text evidence="3">Amino-acid biosynthesis; ergothioneine biosynthesis.</text>
</comment>
<dbReference type="UniPathway" id="UPA01014"/>
<evidence type="ECO:0000256" key="2">
    <source>
        <dbReference type="ARBA" id="ARBA00022898"/>
    </source>
</evidence>
<dbReference type="EMBL" id="FOJN01000013">
    <property type="protein sequence ID" value="SFA58830.1"/>
    <property type="molecule type" value="Genomic_DNA"/>
</dbReference>
<dbReference type="PANTHER" id="PTHR43586:SF24">
    <property type="entry name" value="BLR4730 PROTEIN"/>
    <property type="match status" value="1"/>
</dbReference>
<comment type="function">
    <text evidence="3">Probably catalyzes the conversion of hercynylcysteine sulfoxide to ergothioneine.</text>
</comment>
<evidence type="ECO:0000313" key="6">
    <source>
        <dbReference type="EMBL" id="SFA58830.1"/>
    </source>
</evidence>
<organism evidence="6 7">
    <name type="scientific">Rhodococcoides kroppenstedtii</name>
    <dbReference type="NCBI Taxonomy" id="293050"/>
    <lineage>
        <taxon>Bacteria</taxon>
        <taxon>Bacillati</taxon>
        <taxon>Actinomycetota</taxon>
        <taxon>Actinomycetes</taxon>
        <taxon>Mycobacteriales</taxon>
        <taxon>Nocardiaceae</taxon>
        <taxon>Rhodococcoides</taxon>
    </lineage>
</organism>
<evidence type="ECO:0000256" key="4">
    <source>
        <dbReference type="RuleBase" id="RU004504"/>
    </source>
</evidence>
<accession>A0A1I0U4E0</accession>
<reference evidence="6 7" key="1">
    <citation type="submission" date="2016-10" db="EMBL/GenBank/DDBJ databases">
        <authorList>
            <person name="de Groot N.N."/>
        </authorList>
    </citation>
    <scope>NUCLEOTIDE SEQUENCE [LARGE SCALE GENOMIC DNA]</scope>
    <source>
        <strain evidence="6 7">DSM 44908</strain>
    </source>
</reference>
<name>A0A1I0U4E0_9NOCA</name>
<dbReference type="InterPro" id="IPR020578">
    <property type="entry name" value="Aminotrans_V_PyrdxlP_BS"/>
</dbReference>
<evidence type="ECO:0000256" key="3">
    <source>
        <dbReference type="HAMAP-Rule" id="MF_02038"/>
    </source>
</evidence>
<protein>
    <recommendedName>
        <fullName evidence="3">Probable hercynylcysteine sulfoxide lyase</fullName>
        <ecNumber evidence="3">4.4.-.-</ecNumber>
    </recommendedName>
</protein>
<dbReference type="EC" id="4.4.-.-" evidence="3"/>
<dbReference type="Gene3D" id="3.90.1150.10">
    <property type="entry name" value="Aspartate Aminotransferase, domain 1"/>
    <property type="match status" value="1"/>
</dbReference>
<dbReference type="Proteomes" id="UP000182054">
    <property type="component" value="Unassembled WGS sequence"/>
</dbReference>
<proteinExistence type="inferred from homology"/>
<comment type="cofactor">
    <cofactor evidence="1 3 4">
        <name>pyridoxal 5'-phosphate</name>
        <dbReference type="ChEBI" id="CHEBI:597326"/>
    </cofactor>
</comment>
<keyword evidence="3 6" id="KW-0456">Lyase</keyword>
<dbReference type="InterPro" id="IPR015424">
    <property type="entry name" value="PyrdxlP-dep_Trfase"/>
</dbReference>
<dbReference type="GeneID" id="85487903"/>
<dbReference type="InterPro" id="IPR015422">
    <property type="entry name" value="PyrdxlP-dep_Trfase_small"/>
</dbReference>
<feature type="domain" description="Aminotransferase class V" evidence="5">
    <location>
        <begin position="23"/>
        <end position="390"/>
    </location>
</feature>
<dbReference type="PROSITE" id="PS00595">
    <property type="entry name" value="AA_TRANSFER_CLASS_5"/>
    <property type="match status" value="1"/>
</dbReference>
<dbReference type="SUPFAM" id="SSF53383">
    <property type="entry name" value="PLP-dependent transferases"/>
    <property type="match status" value="1"/>
</dbReference>
<comment type="catalytic activity">
    <reaction evidence="3">
        <text>S-(hercyn-2-yl)-L-cysteine S-oxide + AH2 + H(+) = ergothioneine + pyruvate + A + NH4(+)</text>
        <dbReference type="Rhea" id="RHEA:42688"/>
        <dbReference type="ChEBI" id="CHEBI:13193"/>
        <dbReference type="ChEBI" id="CHEBI:15361"/>
        <dbReference type="ChEBI" id="CHEBI:15378"/>
        <dbReference type="ChEBI" id="CHEBI:17499"/>
        <dbReference type="ChEBI" id="CHEBI:28938"/>
        <dbReference type="ChEBI" id="CHEBI:82706"/>
        <dbReference type="ChEBI" id="CHEBI:134344"/>
    </reaction>
</comment>
<dbReference type="RefSeq" id="WP_068365076.1">
    <property type="nucleotide sequence ID" value="NZ_FOJN01000013.1"/>
</dbReference>
<dbReference type="HAMAP" id="MF_02038">
    <property type="entry name" value="EgtE"/>
    <property type="match status" value="1"/>
</dbReference>
<sequence>MEKNSSSVVDTVLAETPAAARGVFLDSAGSSLPPRVVTDTVVDHLRREAEIGGYAAAAERADDLLAVRGSVGRLLGAPAHTIALSDSATRAWCDVFYAVPLAPGDRILLSPVEYATGAVAALQRAHATGAVVEQLPADDTGAIDVAALGRVLDERVKLVSLVHAPTNSGLINPVREVVDAAHAVGALVLLDACQSVGQVDLDVRELGVDALSATGRKWLRGPRGTGMLYVAEHLLDGLEPRSLDLHSATWTGPTSYEIVDDARRFETWEHDVAARLGLGAAADHLLALGPDVVEAAVRDRADHLRAELDALPRVTVQDAGFRRPGTQLSGIVTFTVDGVDPYEVKSRLAEQGVTVTVSPRSSTLLDMTARGLDAVVRASPHCFLRTDQLDAAVSAVAALR</sequence>
<feature type="modified residue" description="N6-(pyridoxal phosphate)lysine" evidence="3">
    <location>
        <position position="217"/>
    </location>
</feature>
<dbReference type="Gene3D" id="3.40.640.10">
    <property type="entry name" value="Type I PLP-dependent aspartate aminotransferase-like (Major domain)"/>
    <property type="match status" value="1"/>
</dbReference>
<dbReference type="AlphaFoldDB" id="A0A1I0U4E0"/>
<evidence type="ECO:0000313" key="7">
    <source>
        <dbReference type="Proteomes" id="UP000182054"/>
    </source>
</evidence>
<evidence type="ECO:0000256" key="1">
    <source>
        <dbReference type="ARBA" id="ARBA00001933"/>
    </source>
</evidence>
<evidence type="ECO:0000259" key="5">
    <source>
        <dbReference type="Pfam" id="PF00266"/>
    </source>
</evidence>
<gene>
    <name evidence="3" type="primary">egtE</name>
    <name evidence="6" type="ORF">SAMN05444374_11337</name>
</gene>
<dbReference type="Pfam" id="PF00266">
    <property type="entry name" value="Aminotran_5"/>
    <property type="match status" value="1"/>
</dbReference>
<dbReference type="InterPro" id="IPR015421">
    <property type="entry name" value="PyrdxlP-dep_Trfase_major"/>
</dbReference>
<dbReference type="InterPro" id="IPR000192">
    <property type="entry name" value="Aminotrans_V_dom"/>
</dbReference>
<comment type="similarity">
    <text evidence="3">Belongs to the class-V pyridoxal-phosphate-dependent aminotransferase family. EgtE subfamily.</text>
</comment>